<dbReference type="GO" id="GO:0004769">
    <property type="term" value="F:steroid Delta-isomerase activity"/>
    <property type="evidence" value="ECO:0007669"/>
    <property type="project" value="UniProtKB-EC"/>
</dbReference>
<comment type="similarity">
    <text evidence="2">Belongs to the GMC oxidoreductase family.</text>
</comment>
<proteinExistence type="inferred from homology"/>
<evidence type="ECO:0000313" key="17">
    <source>
        <dbReference type="EMBL" id="SMO62824.1"/>
    </source>
</evidence>
<evidence type="ECO:0000256" key="1">
    <source>
        <dbReference type="ARBA" id="ARBA00001974"/>
    </source>
</evidence>
<sequence>MKRLSKPFTQLQPEYDVIVIGSGYGGSIAASRFARAGLKVALLERGKEFQPGDYPDTLAEAEKEMQINADQHEARKNGLYDFHFSENISVFKGCGLGGTSLVNANVSIRPEERVFEDAAWPAAIRNNMQSLNEGYDRAREMLRPSPYPENQHGYPELAKTKAMRTAASHMQQPFHLADINVSFESGINHVGVEQQQCINCGDCVTGCNHSAKNTLIMNYLPDAVNHSAEIFCNIDVEHVARMADHWVVYYDVFNSERDKFKAPLLIVRAANVVIAGGALGSTEILMRSRLKGLEVSDTLGNRFTGNGDVLGFAYNCNEKIDGIGLGKLCNEAQYQPIGPVGPCITGIIDMRNQPRLEDGMTFEEGSIPAPMAAVINMSMLSLAGTVGVDTDGGFSDWLSECKEEASSLIQGPYCGATNKMQTFLIMSHDDGQGHLSLKNNRLNIEWPGVGEQPIFKTANDAMYQATTALGGTSVKNFTWNKMMRHGLVTVHPLGGCCMAEDAAQGVTDHMGNVFKGNAGTETHPGLYVLDGSIIPRPLGTNPLLTISALAERACKLIIARLGKTIAYDFPAVISKGTEPAVSVQFTETMRGFFSKTEKRDFAKAYELGQKECSPFMFTLTIQSEDIDTFCSDPAHRGYMAGTVIAPGLSAQPLTVSNGLFNLFVIDEAEPDLKKMKYQMQLNSYDGKAYFFYGYKSVENDAGFDLWKDTTVLYITVYEGKDASGEIAGRGILKIIPMDFATQMATVKALNAANTFESLTAIKIFSQFFGSNVVSTYFRKFF</sequence>
<evidence type="ECO:0000256" key="12">
    <source>
        <dbReference type="ARBA" id="ARBA00049645"/>
    </source>
</evidence>
<evidence type="ECO:0000256" key="2">
    <source>
        <dbReference type="ARBA" id="ARBA00010790"/>
    </source>
</evidence>
<dbReference type="InterPro" id="IPR007867">
    <property type="entry name" value="GMC_OxRtase_C"/>
</dbReference>
<comment type="pathway">
    <text evidence="12">Steroid metabolism; cholesterol degradation.</text>
</comment>
<name>A0A521CTP9_9SPHI</name>
<dbReference type="GO" id="GO:0016995">
    <property type="term" value="F:cholesterol oxidase activity"/>
    <property type="evidence" value="ECO:0007669"/>
    <property type="project" value="UniProtKB-EC"/>
</dbReference>
<dbReference type="InterPro" id="IPR036188">
    <property type="entry name" value="FAD/NAD-bd_sf"/>
</dbReference>
<comment type="cofactor">
    <cofactor evidence="1">
        <name>FAD</name>
        <dbReference type="ChEBI" id="CHEBI:57692"/>
    </cofactor>
</comment>
<keyword evidence="9" id="KW-0753">Steroid metabolism</keyword>
<dbReference type="RefSeq" id="WP_142527892.1">
    <property type="nucleotide sequence ID" value="NZ_CBCSJO010000001.1"/>
</dbReference>
<feature type="domain" description="4Fe-4S ferredoxin-type" evidence="16">
    <location>
        <begin position="188"/>
        <end position="218"/>
    </location>
</feature>
<dbReference type="PROSITE" id="PS51379">
    <property type="entry name" value="4FE4S_FER_2"/>
    <property type="match status" value="1"/>
</dbReference>
<evidence type="ECO:0000256" key="4">
    <source>
        <dbReference type="ARBA" id="ARBA00022630"/>
    </source>
</evidence>
<evidence type="ECO:0000256" key="15">
    <source>
        <dbReference type="ARBA" id="ARBA00049778"/>
    </source>
</evidence>
<reference evidence="17 18" key="1">
    <citation type="submission" date="2017-05" db="EMBL/GenBank/DDBJ databases">
        <authorList>
            <person name="Varghese N."/>
            <person name="Submissions S."/>
        </authorList>
    </citation>
    <scope>NUCLEOTIDE SEQUENCE [LARGE SCALE GENOMIC DNA]</scope>
    <source>
        <strain evidence="17 18">DSM 19036</strain>
    </source>
</reference>
<dbReference type="Pfam" id="PF00732">
    <property type="entry name" value="GMC_oxred_N"/>
    <property type="match status" value="1"/>
</dbReference>
<keyword evidence="3" id="KW-0153">Cholesterol metabolism</keyword>
<evidence type="ECO:0000256" key="7">
    <source>
        <dbReference type="ARBA" id="ARBA00023098"/>
    </source>
</evidence>
<dbReference type="EC" id="1.1.3.6" evidence="13"/>
<keyword evidence="10" id="KW-0413">Isomerase</keyword>
<dbReference type="InterPro" id="IPR017896">
    <property type="entry name" value="4Fe4S_Fe-S-bd"/>
</dbReference>
<dbReference type="PANTHER" id="PTHR47470">
    <property type="entry name" value="CHOLESTEROL OXIDASE"/>
    <property type="match status" value="1"/>
</dbReference>
<dbReference type="Gene3D" id="3.50.50.60">
    <property type="entry name" value="FAD/NAD(P)-binding domain"/>
    <property type="match status" value="3"/>
</dbReference>
<evidence type="ECO:0000256" key="14">
    <source>
        <dbReference type="ARBA" id="ARBA00049744"/>
    </source>
</evidence>
<dbReference type="PANTHER" id="PTHR47470:SF1">
    <property type="entry name" value="FAD-DEPENDENT OXIDOREDUCTASE 2 FAD BINDING DOMAIN-CONTAINING PROTEIN"/>
    <property type="match status" value="1"/>
</dbReference>
<dbReference type="EC" id="5.3.3.1" evidence="11"/>
<accession>A0A521CTP9</accession>
<dbReference type="Proteomes" id="UP000320300">
    <property type="component" value="Unassembled WGS sequence"/>
</dbReference>
<keyword evidence="7" id="KW-0443">Lipid metabolism</keyword>
<dbReference type="GO" id="GO:0008203">
    <property type="term" value="P:cholesterol metabolic process"/>
    <property type="evidence" value="ECO:0007669"/>
    <property type="project" value="UniProtKB-KW"/>
</dbReference>
<organism evidence="17 18">
    <name type="scientific">Pedobacter westerhofensis</name>
    <dbReference type="NCBI Taxonomy" id="425512"/>
    <lineage>
        <taxon>Bacteria</taxon>
        <taxon>Pseudomonadati</taxon>
        <taxon>Bacteroidota</taxon>
        <taxon>Sphingobacteriia</taxon>
        <taxon>Sphingobacteriales</taxon>
        <taxon>Sphingobacteriaceae</taxon>
        <taxon>Pedobacter</taxon>
    </lineage>
</organism>
<dbReference type="GO" id="GO:0050660">
    <property type="term" value="F:flavin adenine dinucleotide binding"/>
    <property type="evidence" value="ECO:0007669"/>
    <property type="project" value="InterPro"/>
</dbReference>
<dbReference type="Pfam" id="PF05199">
    <property type="entry name" value="GMC_oxred_C"/>
    <property type="match status" value="1"/>
</dbReference>
<protein>
    <recommendedName>
        <fullName evidence="14">Cholesterol oxidase</fullName>
        <ecNumber evidence="13">1.1.3.6</ecNumber>
        <ecNumber evidence="11">5.3.3.1</ecNumber>
    </recommendedName>
    <alternativeName>
        <fullName evidence="15">Cholesterol isomerase</fullName>
    </alternativeName>
</protein>
<evidence type="ECO:0000313" key="18">
    <source>
        <dbReference type="Proteomes" id="UP000320300"/>
    </source>
</evidence>
<evidence type="ECO:0000256" key="10">
    <source>
        <dbReference type="ARBA" id="ARBA00023235"/>
    </source>
</evidence>
<evidence type="ECO:0000259" key="16">
    <source>
        <dbReference type="PROSITE" id="PS51379"/>
    </source>
</evidence>
<evidence type="ECO:0000256" key="8">
    <source>
        <dbReference type="ARBA" id="ARBA00023166"/>
    </source>
</evidence>
<keyword evidence="8" id="KW-1207">Sterol metabolism</keyword>
<keyword evidence="5" id="KW-0274">FAD</keyword>
<dbReference type="InterPro" id="IPR000172">
    <property type="entry name" value="GMC_OxRdtase_N"/>
</dbReference>
<evidence type="ECO:0000256" key="5">
    <source>
        <dbReference type="ARBA" id="ARBA00022827"/>
    </source>
</evidence>
<dbReference type="OrthoDB" id="1154541at2"/>
<dbReference type="AlphaFoldDB" id="A0A521CTP9"/>
<dbReference type="EMBL" id="FXTN01000004">
    <property type="protein sequence ID" value="SMO62824.1"/>
    <property type="molecule type" value="Genomic_DNA"/>
</dbReference>
<evidence type="ECO:0000256" key="9">
    <source>
        <dbReference type="ARBA" id="ARBA00023221"/>
    </source>
</evidence>
<keyword evidence="4" id="KW-0285">Flavoprotein</keyword>
<keyword evidence="6" id="KW-0560">Oxidoreductase</keyword>
<evidence type="ECO:0000256" key="11">
    <source>
        <dbReference type="ARBA" id="ARBA00038856"/>
    </source>
</evidence>
<keyword evidence="18" id="KW-1185">Reference proteome</keyword>
<dbReference type="SUPFAM" id="SSF51905">
    <property type="entry name" value="FAD/NAD(P)-binding domain"/>
    <property type="match status" value="1"/>
</dbReference>
<gene>
    <name evidence="17" type="ORF">SAMN06265348_104191</name>
</gene>
<evidence type="ECO:0000256" key="6">
    <source>
        <dbReference type="ARBA" id="ARBA00023002"/>
    </source>
</evidence>
<dbReference type="InterPro" id="IPR052542">
    <property type="entry name" value="Cholesterol_Oxidase"/>
</dbReference>
<evidence type="ECO:0000256" key="13">
    <source>
        <dbReference type="ARBA" id="ARBA00049723"/>
    </source>
</evidence>
<evidence type="ECO:0000256" key="3">
    <source>
        <dbReference type="ARBA" id="ARBA00022548"/>
    </source>
</evidence>